<feature type="domain" description="DUF7344" evidence="2">
    <location>
        <begin position="24"/>
        <end position="103"/>
    </location>
</feature>
<name>A0ABD5NC93_9EURY</name>
<evidence type="ECO:0000313" key="3">
    <source>
        <dbReference type="EMBL" id="MFC3476875.1"/>
    </source>
</evidence>
<keyword evidence="1" id="KW-1133">Transmembrane helix</keyword>
<evidence type="ECO:0000313" key="4">
    <source>
        <dbReference type="Proteomes" id="UP001595660"/>
    </source>
</evidence>
<accession>A0ABD5NC93</accession>
<sequence>MSTATPVQQPTEGDRAGITQEAAFDVLSCQRRRYVLHHLLGGEPTAELRELSEQVAAWENDVPVETVTYDQRMRVYTSLRQLHLPKLDGEGLVDFDENRGTVSLTEDASELEFYLEVVPHEEIRWSKYYLGLATLAVATVVAAGVGVVPLASIPASAWSIAVAGVFWVSAAVHTQHDANNRLGAGEEPPT</sequence>
<keyword evidence="1" id="KW-0812">Transmembrane</keyword>
<dbReference type="GeneID" id="69117206"/>
<protein>
    <recommendedName>
        <fullName evidence="2">DUF7344 domain-containing protein</fullName>
    </recommendedName>
</protein>
<organism evidence="3 4">
    <name type="scientific">Halobacterium litoreum</name>
    <dbReference type="NCBI Taxonomy" id="2039234"/>
    <lineage>
        <taxon>Archaea</taxon>
        <taxon>Methanobacteriati</taxon>
        <taxon>Methanobacteriota</taxon>
        <taxon>Stenosarchaea group</taxon>
        <taxon>Halobacteria</taxon>
        <taxon>Halobacteriales</taxon>
        <taxon>Halobacteriaceae</taxon>
        <taxon>Halobacterium</taxon>
    </lineage>
</organism>
<dbReference type="EMBL" id="JBHRWN010000002">
    <property type="protein sequence ID" value="MFC3476875.1"/>
    <property type="molecule type" value="Genomic_DNA"/>
</dbReference>
<evidence type="ECO:0000259" key="2">
    <source>
        <dbReference type="Pfam" id="PF24035"/>
    </source>
</evidence>
<gene>
    <name evidence="3" type="ORF">ACFOKC_03970</name>
</gene>
<feature type="transmembrane region" description="Helical" evidence="1">
    <location>
        <begin position="155"/>
        <end position="172"/>
    </location>
</feature>
<feature type="transmembrane region" description="Helical" evidence="1">
    <location>
        <begin position="128"/>
        <end position="149"/>
    </location>
</feature>
<dbReference type="Pfam" id="PF24035">
    <property type="entry name" value="DUF7344"/>
    <property type="match status" value="1"/>
</dbReference>
<dbReference type="AlphaFoldDB" id="A0ABD5NC93"/>
<comment type="caution">
    <text evidence="3">The sequence shown here is derived from an EMBL/GenBank/DDBJ whole genome shotgun (WGS) entry which is preliminary data.</text>
</comment>
<dbReference type="RefSeq" id="WP_232571987.1">
    <property type="nucleotide sequence ID" value="NZ_CP089466.1"/>
</dbReference>
<proteinExistence type="predicted"/>
<keyword evidence="4" id="KW-1185">Reference proteome</keyword>
<dbReference type="InterPro" id="IPR055768">
    <property type="entry name" value="DUF7344"/>
</dbReference>
<reference evidence="3 4" key="1">
    <citation type="journal article" date="2019" name="Int. J. Syst. Evol. Microbiol.">
        <title>The Global Catalogue of Microorganisms (GCM) 10K type strain sequencing project: providing services to taxonomists for standard genome sequencing and annotation.</title>
        <authorList>
            <consortium name="The Broad Institute Genomics Platform"/>
            <consortium name="The Broad Institute Genome Sequencing Center for Infectious Disease"/>
            <person name="Wu L."/>
            <person name="Ma J."/>
        </authorList>
    </citation>
    <scope>NUCLEOTIDE SEQUENCE [LARGE SCALE GENOMIC DNA]</scope>
    <source>
        <strain evidence="3 4">CGMCC 1.12562</strain>
    </source>
</reference>
<evidence type="ECO:0000256" key="1">
    <source>
        <dbReference type="SAM" id="Phobius"/>
    </source>
</evidence>
<keyword evidence="1" id="KW-0472">Membrane</keyword>
<dbReference type="Proteomes" id="UP001595660">
    <property type="component" value="Unassembled WGS sequence"/>
</dbReference>